<dbReference type="CDD" id="cd00144">
    <property type="entry name" value="MPP_PPP_family"/>
    <property type="match status" value="1"/>
</dbReference>
<dbReference type="Pfam" id="PF00149">
    <property type="entry name" value="Metallophos"/>
    <property type="match status" value="1"/>
</dbReference>
<proteinExistence type="predicted"/>
<evidence type="ECO:0000313" key="3">
    <source>
        <dbReference type="Proteomes" id="UP000233350"/>
    </source>
</evidence>
<dbReference type="RefSeq" id="WP_040498524.1">
    <property type="nucleotide sequence ID" value="NZ_CABKOI010000020.1"/>
</dbReference>
<dbReference type="Proteomes" id="UP000233350">
    <property type="component" value="Unassembled WGS sequence"/>
</dbReference>
<feature type="domain" description="Calcineurin-like phosphoesterase" evidence="1">
    <location>
        <begin position="10"/>
        <end position="143"/>
    </location>
</feature>
<dbReference type="InterPro" id="IPR006186">
    <property type="entry name" value="Ser/Thr-sp_prot-phosphatase"/>
</dbReference>
<comment type="caution">
    <text evidence="2">The sequence shown here is derived from an EMBL/GenBank/DDBJ whole genome shotgun (WGS) entry which is preliminary data.</text>
</comment>
<accession>A0A2N3PI75</accession>
<keyword evidence="3" id="KW-1185">Reference proteome</keyword>
<dbReference type="GO" id="GO:0016791">
    <property type="term" value="F:phosphatase activity"/>
    <property type="evidence" value="ECO:0007669"/>
    <property type="project" value="TreeGrafter"/>
</dbReference>
<evidence type="ECO:0000313" key="2">
    <source>
        <dbReference type="EMBL" id="PKT80357.1"/>
    </source>
</evidence>
<dbReference type="GO" id="GO:0005737">
    <property type="term" value="C:cytoplasm"/>
    <property type="evidence" value="ECO:0007669"/>
    <property type="project" value="TreeGrafter"/>
</dbReference>
<dbReference type="EMBL" id="MBPK01000043">
    <property type="protein sequence ID" value="PKT80357.1"/>
    <property type="molecule type" value="Genomic_DNA"/>
</dbReference>
<reference evidence="2 3" key="1">
    <citation type="submission" date="2016-07" db="EMBL/GenBank/DDBJ databases">
        <title>Detection of Helicobacter winghamensis from caecal content of red fox (Vulpes vulpes).</title>
        <authorList>
            <person name="Zanoni R.G."/>
            <person name="Florio D."/>
            <person name="Caffara M."/>
            <person name="Renzi M."/>
            <person name="Parisi A."/>
            <person name="Pasquali F."/>
            <person name="Manfreda G."/>
        </authorList>
    </citation>
    <scope>NUCLEOTIDE SEQUENCE [LARGE SCALE GENOMIC DNA]</scope>
    <source>
        <strain evidence="2 3">295_13</strain>
    </source>
</reference>
<dbReference type="InterPro" id="IPR004843">
    <property type="entry name" value="Calcineurin-like_PHP"/>
</dbReference>
<dbReference type="PRINTS" id="PR00114">
    <property type="entry name" value="STPHPHTASE"/>
</dbReference>
<dbReference type="PANTHER" id="PTHR42850">
    <property type="entry name" value="METALLOPHOSPHOESTERASE"/>
    <property type="match status" value="1"/>
</dbReference>
<dbReference type="STRING" id="556267.HWAG_00885"/>
<dbReference type="Gene3D" id="3.60.21.10">
    <property type="match status" value="1"/>
</dbReference>
<evidence type="ECO:0000259" key="1">
    <source>
        <dbReference type="Pfam" id="PF00149"/>
    </source>
</evidence>
<dbReference type="InterPro" id="IPR029052">
    <property type="entry name" value="Metallo-depent_PP-like"/>
</dbReference>
<dbReference type="GeneID" id="97290132"/>
<protein>
    <submittedName>
        <fullName evidence="2">Serine/threonine protein phosphatase</fullName>
    </submittedName>
</protein>
<name>A0A2N3PI75_9HELI</name>
<dbReference type="InterPro" id="IPR050126">
    <property type="entry name" value="Ap4A_hydrolase"/>
</dbReference>
<dbReference type="PANTHER" id="PTHR42850:SF4">
    <property type="entry name" value="ZINC-DEPENDENT ENDOPOLYPHOSPHATASE"/>
    <property type="match status" value="1"/>
</dbReference>
<dbReference type="AlphaFoldDB" id="A0A2N3PI75"/>
<dbReference type="SUPFAM" id="SSF56300">
    <property type="entry name" value="Metallo-dependent phosphatases"/>
    <property type="match status" value="1"/>
</dbReference>
<organism evidence="2 3">
    <name type="scientific">Helicobacter winghamensis</name>
    <dbReference type="NCBI Taxonomy" id="157268"/>
    <lineage>
        <taxon>Bacteria</taxon>
        <taxon>Pseudomonadati</taxon>
        <taxon>Campylobacterota</taxon>
        <taxon>Epsilonproteobacteria</taxon>
        <taxon>Campylobacterales</taxon>
        <taxon>Helicobacteraceae</taxon>
        <taxon>Helicobacter</taxon>
    </lineage>
</organism>
<sequence>MEINLDYNRPLYIIGDIHGCYKTLCALIEKLPYKEDSQIIFVGDLVDRGAESFGVVEFVKNGKYPCVLGNHEELMLEYYEYAIPQNDGVWMVNGGRETIQSYANDGKVEHLKEHLEFFRSLPYCLEFDYKDELGRNLFVTHGFGLPFYGREISSKLCWSRLRNHNVIEYTGRETSVFNVFGHDVQKDGVFLAKNFAAIDTGCVYYKKFENAALSALEWPSKRVISQKYCG</sequence>
<gene>
    <name evidence="2" type="ORF">BCM31_03160</name>
</gene>